<reference evidence="1" key="1">
    <citation type="submission" date="2015-08" db="EMBL/GenBank/DDBJ databases">
        <authorList>
            <person name="Babu N.S."/>
            <person name="Beckwith C.J."/>
            <person name="Beseler K.G."/>
            <person name="Brison A."/>
            <person name="Carone J.V."/>
            <person name="Caskin T.P."/>
            <person name="Diamond M."/>
            <person name="Durham M.E."/>
            <person name="Foxe J.M."/>
            <person name="Go M."/>
            <person name="Henderson B.A."/>
            <person name="Jones I.B."/>
            <person name="McGettigan J.A."/>
            <person name="Micheletti S.J."/>
            <person name="Nasrallah M.E."/>
            <person name="Ortiz D."/>
            <person name="Piller C.R."/>
            <person name="Privatt S.R."/>
            <person name="Schneider S.L."/>
            <person name="Sharp S."/>
            <person name="Smith T.C."/>
            <person name="Stanton J.D."/>
            <person name="Ullery H.E."/>
            <person name="Wilson R.J."/>
            <person name="Serrano M.G."/>
            <person name="Buck G."/>
            <person name="Lee V."/>
            <person name="Wang Y."/>
            <person name="Carvalho R."/>
            <person name="Voegtly L."/>
            <person name="Shi R."/>
            <person name="Duckworth R."/>
            <person name="Johnson A."/>
            <person name="Loviza R."/>
            <person name="Walstead R."/>
            <person name="Shah Z."/>
            <person name="Kiflezghi M."/>
            <person name="Wade K."/>
            <person name="Ball S.L."/>
            <person name="Bradley K.W."/>
            <person name="Asai D.J."/>
            <person name="Bowman C.A."/>
            <person name="Russell D.A."/>
            <person name="Pope W.H."/>
            <person name="Jacobs-Sera D."/>
            <person name="Hendrix R.W."/>
            <person name="Hatfull G.F."/>
        </authorList>
    </citation>
    <scope>NUCLEOTIDE SEQUENCE</scope>
</reference>
<accession>A0A2P2C5Q8</accession>
<gene>
    <name evidence="1" type="ORF">NOCA240056</name>
</gene>
<name>A0A2P2C5Q8_9ZZZZ</name>
<sequence>MVTFTGVYELPHSIAVTPSCLSKSFRSRIAGRSMVLKTPAFVWGTDDRPHLVAPHVDHLPTQRGQGVGTLWEHGAPWGAINSCNPSKRTFETAWVNAVALKFALPAGSFGYLDAINRLGPPHGGSVAELFRNIDSWFLELLVWVGVSHDLDTDHLQPLAYGETPGEGLTIRSIESDGTLSSLMSASETRIYMARHQGVKLGTLRTLVKLVNDSTQPHDSHLLLREAHLARRRGRLRRAVIDAGTATELALAEWNVRSNGNKQPPRGRFATLGWYVIEAKAVVPTNTMADLVNRRNDAVHKNLTPTPAQAIEAVRLAETIVHGLEPLPL</sequence>
<dbReference type="AlphaFoldDB" id="A0A2P2C5Q8"/>
<organism evidence="1">
    <name type="scientific">metagenome</name>
    <dbReference type="NCBI Taxonomy" id="256318"/>
    <lineage>
        <taxon>unclassified sequences</taxon>
        <taxon>metagenomes</taxon>
    </lineage>
</organism>
<dbReference type="EMBL" id="CZKA01000034">
    <property type="protein sequence ID" value="CUR57329.1"/>
    <property type="molecule type" value="Genomic_DNA"/>
</dbReference>
<evidence type="ECO:0000313" key="1">
    <source>
        <dbReference type="EMBL" id="CUR57329.1"/>
    </source>
</evidence>
<proteinExistence type="predicted"/>
<evidence type="ECO:0008006" key="2">
    <source>
        <dbReference type="Google" id="ProtNLM"/>
    </source>
</evidence>
<protein>
    <recommendedName>
        <fullName evidence="2">Apea-like HEPN domain-containing protein</fullName>
    </recommendedName>
</protein>